<accession>A0ABV4K582</accession>
<dbReference type="PROSITE" id="PS50112">
    <property type="entry name" value="PAS"/>
    <property type="match status" value="1"/>
</dbReference>
<dbReference type="SMART" id="SM00283">
    <property type="entry name" value="MA"/>
    <property type="match status" value="1"/>
</dbReference>
<evidence type="ECO:0000313" key="8">
    <source>
        <dbReference type="EMBL" id="MEZ7197456.1"/>
    </source>
</evidence>
<gene>
    <name evidence="8" type="ORF">AB6M95_11890</name>
</gene>
<dbReference type="SUPFAM" id="SSF55785">
    <property type="entry name" value="PYP-like sensor domain (PAS domain)"/>
    <property type="match status" value="1"/>
</dbReference>
<comment type="similarity">
    <text evidence="2">Belongs to the methyl-accepting chemotaxis (MCP) protein family.</text>
</comment>
<dbReference type="Pfam" id="PF08448">
    <property type="entry name" value="PAS_4"/>
    <property type="match status" value="1"/>
</dbReference>
<dbReference type="PANTHER" id="PTHR32089:SF112">
    <property type="entry name" value="LYSOZYME-LIKE PROTEIN-RELATED"/>
    <property type="match status" value="1"/>
</dbReference>
<sequence length="704" mass="76309">MRFNNLSVKTRLSIGFSLLSLIFIGFAIFQNRAVDELSELEQTQGKAADELSALLEIDSRLESINGYFSRALLRQNAAEAEKKVADMRSHAEEDLGLIKTLGGQLGMEENVDQFAKAYNNLLDLMGKDLLNMLNDYGTSRLRLASMSDRMDKYFQAAMTQVDALQASLKERIDRQQAEFRQTRDELLRTTAILTAACVLASILLSVLIALGISRPAKKALVFAREIAKGNFQARLDVRQKDEIGQLCASLVAVTDALKGMSDRFEETAEAIMVGKLRTTAPADGLEGEFARILGRSNEIAQALVRYLDTIPLPVMTVDTDLNVLFLNETGRTLGGFEDHDVYRALRCHDIFRTSDCRTENCACTTSMRTGKMETSETDAHPGGKDLDIKYTGKPILDAKGNVVGAVEIVVDQTGIMTLQRKNAHLAQQAADISRILADSSSALAVQVEQASQGTRVQNERTAETATAMVEMNATVLEVARNAGRAADNTSQTRLKAGEGAEVVNHVVKAIREVQSHADRLKEDMTGLGKQADSIGNIIEVISDIADQTNLLALNAAIEAARAGEAGRGFAVVADEVRKLAEKTMAATTEVNNAIHAIQQASRTNIASTDTAARAVGESTKLADRALAMLDEIVAYSDDSSEQVQSIAAASEQQSASAEEINRATEDISRVSVETSQSMAKAAESVGDLQRMVIELDNLIQQMVA</sequence>
<dbReference type="Gene3D" id="1.10.287.950">
    <property type="entry name" value="Methyl-accepting chemotaxis protein"/>
    <property type="match status" value="1"/>
</dbReference>
<evidence type="ECO:0000259" key="7">
    <source>
        <dbReference type="PROSITE" id="PS50885"/>
    </source>
</evidence>
<dbReference type="Pfam" id="PF00672">
    <property type="entry name" value="HAMP"/>
    <property type="match status" value="1"/>
</dbReference>
<feature type="domain" description="PAS" evidence="6">
    <location>
        <begin position="299"/>
        <end position="341"/>
    </location>
</feature>
<dbReference type="InterPro" id="IPR035965">
    <property type="entry name" value="PAS-like_dom_sf"/>
</dbReference>
<feature type="transmembrane region" description="Helical" evidence="4">
    <location>
        <begin position="12"/>
        <end position="29"/>
    </location>
</feature>
<dbReference type="InterPro" id="IPR003660">
    <property type="entry name" value="HAMP_dom"/>
</dbReference>
<dbReference type="CDD" id="cd06225">
    <property type="entry name" value="HAMP"/>
    <property type="match status" value="1"/>
</dbReference>
<evidence type="ECO:0000259" key="6">
    <source>
        <dbReference type="PROSITE" id="PS50112"/>
    </source>
</evidence>
<dbReference type="SUPFAM" id="SSF58104">
    <property type="entry name" value="Methyl-accepting chemotaxis protein (MCP) signaling domain"/>
    <property type="match status" value="1"/>
</dbReference>
<evidence type="ECO:0000256" key="1">
    <source>
        <dbReference type="ARBA" id="ARBA00023224"/>
    </source>
</evidence>
<keyword evidence="1 3" id="KW-0807">Transducer</keyword>
<proteinExistence type="inferred from homology"/>
<feature type="domain" description="Methyl-accepting transducer" evidence="5">
    <location>
        <begin position="432"/>
        <end position="668"/>
    </location>
</feature>
<name>A0ABV4K582_9BACT</name>
<dbReference type="InterPro" id="IPR004089">
    <property type="entry name" value="MCPsignal_dom"/>
</dbReference>
<evidence type="ECO:0000256" key="3">
    <source>
        <dbReference type="PROSITE-ProRule" id="PRU00284"/>
    </source>
</evidence>
<evidence type="ECO:0000313" key="9">
    <source>
        <dbReference type="Proteomes" id="UP001568698"/>
    </source>
</evidence>
<dbReference type="Pfam" id="PF00015">
    <property type="entry name" value="MCPsignal"/>
    <property type="match status" value="1"/>
</dbReference>
<dbReference type="InterPro" id="IPR004090">
    <property type="entry name" value="Chemotax_Me-accpt_rcpt"/>
</dbReference>
<dbReference type="EMBL" id="JBGLYH010000033">
    <property type="protein sequence ID" value="MEZ7197456.1"/>
    <property type="molecule type" value="Genomic_DNA"/>
</dbReference>
<evidence type="ECO:0000256" key="2">
    <source>
        <dbReference type="ARBA" id="ARBA00029447"/>
    </source>
</evidence>
<keyword evidence="4" id="KW-0812">Transmembrane</keyword>
<keyword evidence="4" id="KW-0472">Membrane</keyword>
<protein>
    <submittedName>
        <fullName evidence="8">Methyl-accepting chemotaxis protein</fullName>
    </submittedName>
</protein>
<evidence type="ECO:0000259" key="5">
    <source>
        <dbReference type="PROSITE" id="PS50111"/>
    </source>
</evidence>
<keyword evidence="9" id="KW-1185">Reference proteome</keyword>
<comment type="caution">
    <text evidence="8">The sequence shown here is derived from an EMBL/GenBank/DDBJ whole genome shotgun (WGS) entry which is preliminary data.</text>
</comment>
<dbReference type="Gene3D" id="3.30.450.20">
    <property type="entry name" value="PAS domain"/>
    <property type="match status" value="1"/>
</dbReference>
<dbReference type="Gene3D" id="6.10.340.10">
    <property type="match status" value="1"/>
</dbReference>
<dbReference type="InterPro" id="IPR013656">
    <property type="entry name" value="PAS_4"/>
</dbReference>
<feature type="transmembrane region" description="Helical" evidence="4">
    <location>
        <begin position="190"/>
        <end position="212"/>
    </location>
</feature>
<dbReference type="CDD" id="cd11386">
    <property type="entry name" value="MCP_signal"/>
    <property type="match status" value="1"/>
</dbReference>
<feature type="domain" description="HAMP" evidence="7">
    <location>
        <begin position="210"/>
        <end position="262"/>
    </location>
</feature>
<reference evidence="8 9" key="1">
    <citation type="submission" date="2024-08" db="EMBL/GenBank/DDBJ databases">
        <title>Sulfate-reducing bacteria isolated from formation water of the oil field in Kazakhstan and description of Pseudodesulfovibrio sp.</title>
        <authorList>
            <person name="Bidzhieva S.K."/>
            <person name="Tourova T.P."/>
            <person name="Grouzdev D.S."/>
            <person name="Beletsky A.V."/>
            <person name="Sokolova D.S."/>
            <person name="Samigullina S.R."/>
            <person name="Poltaraus A.B."/>
            <person name="Avtukh A.N."/>
            <person name="Tereshina V.M."/>
            <person name="Zhaparov N.S."/>
            <person name="Mardanov A.V."/>
            <person name="Nazina T.N."/>
        </authorList>
    </citation>
    <scope>NUCLEOTIDE SEQUENCE [LARGE SCALE GENOMIC DNA]</scope>
    <source>
        <strain evidence="8 9">9FUS</strain>
    </source>
</reference>
<evidence type="ECO:0000256" key="4">
    <source>
        <dbReference type="SAM" id="Phobius"/>
    </source>
</evidence>
<dbReference type="InterPro" id="IPR000014">
    <property type="entry name" value="PAS"/>
</dbReference>
<dbReference type="PRINTS" id="PR00260">
    <property type="entry name" value="CHEMTRNSDUCR"/>
</dbReference>
<dbReference type="Proteomes" id="UP001568698">
    <property type="component" value="Unassembled WGS sequence"/>
</dbReference>
<dbReference type="PANTHER" id="PTHR32089">
    <property type="entry name" value="METHYL-ACCEPTING CHEMOTAXIS PROTEIN MCPB"/>
    <property type="match status" value="1"/>
</dbReference>
<dbReference type="PROSITE" id="PS50885">
    <property type="entry name" value="HAMP"/>
    <property type="match status" value="1"/>
</dbReference>
<dbReference type="RefSeq" id="WP_371386972.1">
    <property type="nucleotide sequence ID" value="NZ_JBGLYH010000033.1"/>
</dbReference>
<organism evidence="8 9">
    <name type="scientific">Pseudodesulfovibrio karagichevae</name>
    <dbReference type="NCBI Taxonomy" id="3239305"/>
    <lineage>
        <taxon>Bacteria</taxon>
        <taxon>Pseudomonadati</taxon>
        <taxon>Thermodesulfobacteriota</taxon>
        <taxon>Desulfovibrionia</taxon>
        <taxon>Desulfovibrionales</taxon>
        <taxon>Desulfovibrionaceae</taxon>
    </lineage>
</organism>
<dbReference type="PROSITE" id="PS50111">
    <property type="entry name" value="CHEMOTAXIS_TRANSDUC_2"/>
    <property type="match status" value="1"/>
</dbReference>
<keyword evidence="4" id="KW-1133">Transmembrane helix</keyword>